<dbReference type="HOGENOM" id="CLU_034820_0_0_2"/>
<feature type="transmembrane region" description="Helical" evidence="1">
    <location>
        <begin position="381"/>
        <end position="404"/>
    </location>
</feature>
<evidence type="ECO:0000256" key="1">
    <source>
        <dbReference type="SAM" id="Phobius"/>
    </source>
</evidence>
<organism evidence="2 3">
    <name type="scientific">Halostagnicola larsenii XH-48</name>
    <dbReference type="NCBI Taxonomy" id="797299"/>
    <lineage>
        <taxon>Archaea</taxon>
        <taxon>Methanobacteriati</taxon>
        <taxon>Methanobacteriota</taxon>
        <taxon>Stenosarchaea group</taxon>
        <taxon>Halobacteria</taxon>
        <taxon>Halobacteriales</taxon>
        <taxon>Natrialbaceae</taxon>
        <taxon>Halostagnicola</taxon>
    </lineage>
</organism>
<gene>
    <name evidence="2" type="ORF">HALLA_13600</name>
</gene>
<dbReference type="AlphaFoldDB" id="W0JQU9"/>
<feature type="transmembrane region" description="Helical" evidence="1">
    <location>
        <begin position="139"/>
        <end position="166"/>
    </location>
</feature>
<feature type="transmembrane region" description="Helical" evidence="1">
    <location>
        <begin position="178"/>
        <end position="198"/>
    </location>
</feature>
<name>W0JQU9_9EURY</name>
<keyword evidence="1" id="KW-0812">Transmembrane</keyword>
<evidence type="ECO:0000313" key="3">
    <source>
        <dbReference type="Proteomes" id="UP000019024"/>
    </source>
</evidence>
<keyword evidence="3" id="KW-1185">Reference proteome</keyword>
<dbReference type="eggNOG" id="arCOG06311">
    <property type="taxonomic scope" value="Archaea"/>
</dbReference>
<accession>W0JQU9</accession>
<feature type="transmembrane region" description="Helical" evidence="1">
    <location>
        <begin position="238"/>
        <end position="260"/>
    </location>
</feature>
<protein>
    <submittedName>
        <fullName evidence="2">Uncharacterized protein</fullName>
    </submittedName>
</protein>
<reference evidence="2 3" key="1">
    <citation type="submission" date="2014-01" db="EMBL/GenBank/DDBJ databases">
        <authorList>
            <consortium name="DOE Joint Genome Institute"/>
            <person name="Anderson I."/>
            <person name="Huntemann M."/>
            <person name="Han J."/>
            <person name="Chen A."/>
            <person name="Kyrpides N."/>
            <person name="Mavromatis K."/>
            <person name="Markowitz V."/>
            <person name="Palaniappan K."/>
            <person name="Ivanova N."/>
            <person name="Schaumberg A."/>
            <person name="Pati A."/>
            <person name="Liolios K."/>
            <person name="Nordberg H.P."/>
            <person name="Cantor M.N."/>
            <person name="Hua S.X."/>
            <person name="Woyke T."/>
        </authorList>
    </citation>
    <scope>NUCLEOTIDE SEQUENCE [LARGE SCALE GENOMIC DNA]</scope>
    <source>
        <strain evidence="2 3">XH-48</strain>
    </source>
</reference>
<proteinExistence type="predicted"/>
<feature type="transmembrane region" description="Helical" evidence="1">
    <location>
        <begin position="315"/>
        <end position="335"/>
    </location>
</feature>
<keyword evidence="1" id="KW-0472">Membrane</keyword>
<feature type="transmembrane region" description="Helical" evidence="1">
    <location>
        <begin position="416"/>
        <end position="436"/>
    </location>
</feature>
<feature type="transmembrane region" description="Helical" evidence="1">
    <location>
        <begin position="106"/>
        <end position="133"/>
    </location>
</feature>
<feature type="transmembrane region" description="Helical" evidence="1">
    <location>
        <begin position="341"/>
        <end position="360"/>
    </location>
</feature>
<dbReference type="STRING" id="797299.HALLA_13600"/>
<feature type="transmembrane region" description="Helical" evidence="1">
    <location>
        <begin position="507"/>
        <end position="531"/>
    </location>
</feature>
<feature type="transmembrane region" description="Helical" evidence="1">
    <location>
        <begin position="60"/>
        <end position="77"/>
    </location>
</feature>
<feature type="transmembrane region" description="Helical" evidence="1">
    <location>
        <begin position="465"/>
        <end position="487"/>
    </location>
</feature>
<evidence type="ECO:0000313" key="2">
    <source>
        <dbReference type="EMBL" id="AHF99661.1"/>
    </source>
</evidence>
<dbReference type="Proteomes" id="UP000019024">
    <property type="component" value="Chromosome"/>
</dbReference>
<dbReference type="KEGG" id="hlr:HALLA_13600"/>
<keyword evidence="1" id="KW-1133">Transmembrane helix</keyword>
<dbReference type="EMBL" id="CP007055">
    <property type="protein sequence ID" value="AHF99661.1"/>
    <property type="molecule type" value="Genomic_DNA"/>
</dbReference>
<sequence>MKASARIARTEWRRRRREVAAGTQRTRRRVLLIAMVALAVVFGAVSRSAGASIAASGSIPIDLLGIGAGLLFGALALRSSNVTRARFEGLDSDFLLTTVPARAPALGLLVFVFARIGVFLVGPAAGVAVGTALGLRSPLVGLTIFAAITGITALAVGVGVASRLAAQLVGRRLARGNFYRDLLVVFGWVPVLLAWLVLDSTSISVAPLLERFDSLPMTWIVDLAFLGATGLGVDGARALAAVGTLALAVPLLVGVTTVLVERLWVREASGSTGPHGSHSLVKEGWLEKLLGDYVSRPALTVARERWVTERRSPQGVLYTAYVVFFMGIILMPMFTIVGTPLFLFLVLTLGLVTGFAFGSDPIGVKYRVLPMLLTTIGGRQFVGGFLVAALVPGVPIVTAIVLPLGVLSSASLLETVALALIGVTLCACTATVSLAVEMGVDRDRFSPVSGFFTSAPVYTEPGVSAFVRMACVFGIVTVTAVPALLGYSSLGYESTIVRQIGMPTDVVRLGSLFLTILLAIVVSRIAFQIAVHRYQKYQLR</sequence>